<feature type="compositionally biased region" description="Basic residues" evidence="1">
    <location>
        <begin position="58"/>
        <end position="67"/>
    </location>
</feature>
<sequence length="67" mass="6943">RAQAQRGNGTAAVNGRRSNTVDGGDDDDDYIIRTDRLALHHNDVAGEGGKPAAAIGKGKGKAKSRDV</sequence>
<dbReference type="AlphaFoldDB" id="A0A699XKT6"/>
<proteinExistence type="predicted"/>
<reference evidence="2" key="1">
    <citation type="journal article" date="2019" name="Sci. Rep.">
        <title>Draft genome of Tanacetum cinerariifolium, the natural source of mosquito coil.</title>
        <authorList>
            <person name="Yamashiro T."/>
            <person name="Shiraishi A."/>
            <person name="Satake H."/>
            <person name="Nakayama K."/>
        </authorList>
    </citation>
    <scope>NUCLEOTIDE SEQUENCE</scope>
</reference>
<evidence type="ECO:0000313" key="2">
    <source>
        <dbReference type="EMBL" id="GFD58638.1"/>
    </source>
</evidence>
<organism evidence="2">
    <name type="scientific">Tanacetum cinerariifolium</name>
    <name type="common">Dalmatian daisy</name>
    <name type="synonym">Chrysanthemum cinerariifolium</name>
    <dbReference type="NCBI Taxonomy" id="118510"/>
    <lineage>
        <taxon>Eukaryota</taxon>
        <taxon>Viridiplantae</taxon>
        <taxon>Streptophyta</taxon>
        <taxon>Embryophyta</taxon>
        <taxon>Tracheophyta</taxon>
        <taxon>Spermatophyta</taxon>
        <taxon>Magnoliopsida</taxon>
        <taxon>eudicotyledons</taxon>
        <taxon>Gunneridae</taxon>
        <taxon>Pentapetalae</taxon>
        <taxon>asterids</taxon>
        <taxon>campanulids</taxon>
        <taxon>Asterales</taxon>
        <taxon>Asteraceae</taxon>
        <taxon>Asteroideae</taxon>
        <taxon>Anthemideae</taxon>
        <taxon>Anthemidinae</taxon>
        <taxon>Tanacetum</taxon>
    </lineage>
</organism>
<feature type="non-terminal residue" evidence="2">
    <location>
        <position position="1"/>
    </location>
</feature>
<evidence type="ECO:0000256" key="1">
    <source>
        <dbReference type="SAM" id="MobiDB-lite"/>
    </source>
</evidence>
<feature type="non-terminal residue" evidence="2">
    <location>
        <position position="67"/>
    </location>
</feature>
<feature type="region of interest" description="Disordered" evidence="1">
    <location>
        <begin position="42"/>
        <end position="67"/>
    </location>
</feature>
<gene>
    <name evidence="2" type="ORF">Tci_930607</name>
</gene>
<dbReference type="EMBL" id="BKCJ011855496">
    <property type="protein sequence ID" value="GFD58638.1"/>
    <property type="molecule type" value="Genomic_DNA"/>
</dbReference>
<comment type="caution">
    <text evidence="2">The sequence shown here is derived from an EMBL/GenBank/DDBJ whole genome shotgun (WGS) entry which is preliminary data.</text>
</comment>
<name>A0A699XKT6_TANCI</name>
<feature type="region of interest" description="Disordered" evidence="1">
    <location>
        <begin position="1"/>
        <end position="27"/>
    </location>
</feature>
<accession>A0A699XKT6</accession>
<protein>
    <submittedName>
        <fullName evidence="2">Uncharacterized protein</fullName>
    </submittedName>
</protein>